<evidence type="ECO:0000313" key="2">
    <source>
        <dbReference type="Proteomes" id="UP001501479"/>
    </source>
</evidence>
<accession>A0ABP7DFT3</accession>
<proteinExistence type="predicted"/>
<keyword evidence="2" id="KW-1185">Reference proteome</keyword>
<dbReference type="Proteomes" id="UP001501479">
    <property type="component" value="Unassembled WGS sequence"/>
</dbReference>
<dbReference type="RefSeq" id="WP_344962604.1">
    <property type="nucleotide sequence ID" value="NZ_BAABDS010000010.1"/>
</dbReference>
<dbReference type="EMBL" id="BAABDS010000010">
    <property type="protein sequence ID" value="GAA3703599.1"/>
    <property type="molecule type" value="Genomic_DNA"/>
</dbReference>
<evidence type="ECO:0008006" key="3">
    <source>
        <dbReference type="Google" id="ProtNLM"/>
    </source>
</evidence>
<protein>
    <recommendedName>
        <fullName evidence="3">MSHA biogenesis protein MshK</fullName>
    </recommendedName>
</protein>
<gene>
    <name evidence="1" type="ORF">GCM10022421_07860</name>
</gene>
<dbReference type="Gene3D" id="2.30.30.830">
    <property type="match status" value="1"/>
</dbReference>
<comment type="caution">
    <text evidence="1">The sequence shown here is derived from an EMBL/GenBank/DDBJ whole genome shotgun (WGS) entry which is preliminary data.</text>
</comment>
<name>A0ABP7DFT3_9GAMM</name>
<evidence type="ECO:0000313" key="1">
    <source>
        <dbReference type="EMBL" id="GAA3703599.1"/>
    </source>
</evidence>
<sequence length="109" mass="11732">MVNPLLLLLLSSTAGLQDPTRPLTAMTATADAPATSQAQQQQQTPLRLQAIFTGGHRPSAIIDGRRYQTGDAVANYRLVRIRPDHILLEGLGDPLTLTLFPSLSTLSSQ</sequence>
<organism evidence="1 2">
    <name type="scientific">Oceanisphaera sediminis</name>
    <dbReference type="NCBI Taxonomy" id="981381"/>
    <lineage>
        <taxon>Bacteria</taxon>
        <taxon>Pseudomonadati</taxon>
        <taxon>Pseudomonadota</taxon>
        <taxon>Gammaproteobacteria</taxon>
        <taxon>Aeromonadales</taxon>
        <taxon>Aeromonadaceae</taxon>
        <taxon>Oceanisphaera</taxon>
    </lineage>
</organism>
<reference evidence="2" key="1">
    <citation type="journal article" date="2019" name="Int. J. Syst. Evol. Microbiol.">
        <title>The Global Catalogue of Microorganisms (GCM) 10K type strain sequencing project: providing services to taxonomists for standard genome sequencing and annotation.</title>
        <authorList>
            <consortium name="The Broad Institute Genomics Platform"/>
            <consortium name="The Broad Institute Genome Sequencing Center for Infectious Disease"/>
            <person name="Wu L."/>
            <person name="Ma J."/>
        </authorList>
    </citation>
    <scope>NUCLEOTIDE SEQUENCE [LARGE SCALE GENOMIC DNA]</scope>
    <source>
        <strain evidence="2">JCM 17329</strain>
    </source>
</reference>